<accession>E4TMI9</accession>
<feature type="signal peptide" evidence="2">
    <location>
        <begin position="1"/>
        <end position="19"/>
    </location>
</feature>
<dbReference type="Pfam" id="PF13517">
    <property type="entry name" value="FG-GAP_3"/>
    <property type="match status" value="3"/>
</dbReference>
<evidence type="ECO:0000256" key="1">
    <source>
        <dbReference type="ARBA" id="ARBA00022729"/>
    </source>
</evidence>
<dbReference type="InterPro" id="IPR026444">
    <property type="entry name" value="Secre_tail"/>
</dbReference>
<dbReference type="PROSITE" id="PS50268">
    <property type="entry name" value="CADHERIN_2"/>
    <property type="match status" value="4"/>
</dbReference>
<dbReference type="NCBIfam" id="TIGR04183">
    <property type="entry name" value="Por_Secre_tail"/>
    <property type="match status" value="1"/>
</dbReference>
<dbReference type="InterPro" id="IPR015919">
    <property type="entry name" value="Cadherin-like_sf"/>
</dbReference>
<dbReference type="InterPro" id="IPR013517">
    <property type="entry name" value="FG-GAP"/>
</dbReference>
<dbReference type="GO" id="GO:0007156">
    <property type="term" value="P:homophilic cell adhesion via plasma membrane adhesion molecules"/>
    <property type="evidence" value="ECO:0007669"/>
    <property type="project" value="InterPro"/>
</dbReference>
<dbReference type="HOGENOM" id="CLU_246873_0_0_10"/>
<dbReference type="eggNOG" id="COG2834">
    <property type="taxonomic scope" value="Bacteria"/>
</dbReference>
<dbReference type="STRING" id="643867.Ftrac_3449"/>
<dbReference type="EMBL" id="CP002349">
    <property type="protein sequence ID" value="ADR23423.1"/>
    <property type="molecule type" value="Genomic_DNA"/>
</dbReference>
<dbReference type="Pfam" id="PF18962">
    <property type="entry name" value="Por_Secre_tail"/>
    <property type="match status" value="1"/>
</dbReference>
<keyword evidence="1 2" id="KW-0732">Signal</keyword>
<dbReference type="InterPro" id="IPR028994">
    <property type="entry name" value="Integrin_alpha_N"/>
</dbReference>
<dbReference type="Gene3D" id="2.130.10.130">
    <property type="entry name" value="Integrin alpha, N-terminal"/>
    <property type="match status" value="3"/>
</dbReference>
<dbReference type="eggNOG" id="COG4733">
    <property type="taxonomic scope" value="Bacteria"/>
</dbReference>
<dbReference type="Proteomes" id="UP000008720">
    <property type="component" value="Chromosome"/>
</dbReference>
<dbReference type="SMART" id="SM00112">
    <property type="entry name" value="CA"/>
    <property type="match status" value="7"/>
</dbReference>
<evidence type="ECO:0000313" key="5">
    <source>
        <dbReference type="Proteomes" id="UP000008720"/>
    </source>
</evidence>
<feature type="domain" description="Cadherin" evidence="3">
    <location>
        <begin position="1229"/>
        <end position="1362"/>
    </location>
</feature>
<feature type="domain" description="Cadherin" evidence="3">
    <location>
        <begin position="1048"/>
        <end position="1168"/>
    </location>
</feature>
<dbReference type="KEGG" id="mtt:Ftrac_3449"/>
<organism evidence="4 5">
    <name type="scientific">Marivirga tractuosa (strain ATCC 23168 / DSM 4126 / NBRC 15989 / NCIMB 1408 / VKM B-1430 / H-43)</name>
    <name type="common">Microscilla tractuosa</name>
    <name type="synonym">Flexibacter tractuosus</name>
    <dbReference type="NCBI Taxonomy" id="643867"/>
    <lineage>
        <taxon>Bacteria</taxon>
        <taxon>Pseudomonadati</taxon>
        <taxon>Bacteroidota</taxon>
        <taxon>Cytophagia</taxon>
        <taxon>Cytophagales</taxon>
        <taxon>Marivirgaceae</taxon>
        <taxon>Marivirga</taxon>
    </lineage>
</organism>
<dbReference type="PRINTS" id="PR00205">
    <property type="entry name" value="CADHERIN"/>
</dbReference>
<dbReference type="GO" id="GO:0005509">
    <property type="term" value="F:calcium ion binding"/>
    <property type="evidence" value="ECO:0007669"/>
    <property type="project" value="InterPro"/>
</dbReference>
<dbReference type="SUPFAM" id="SSF49313">
    <property type="entry name" value="Cadherin-like"/>
    <property type="match status" value="7"/>
</dbReference>
<feature type="chain" id="PRO_5003188007" evidence="2">
    <location>
        <begin position="20"/>
        <end position="1539"/>
    </location>
</feature>
<evidence type="ECO:0000313" key="4">
    <source>
        <dbReference type="EMBL" id="ADR23423.1"/>
    </source>
</evidence>
<reference evidence="4 5" key="1">
    <citation type="journal article" date="2011" name="Stand. Genomic Sci.">
        <title>Complete genome sequence of Marivirga tractuosa type strain (H-43).</title>
        <authorList>
            <person name="Pagani I."/>
            <person name="Chertkov O."/>
            <person name="Lapidus A."/>
            <person name="Lucas S."/>
            <person name="Del Rio T.G."/>
            <person name="Tice H."/>
            <person name="Copeland A."/>
            <person name="Cheng J.F."/>
            <person name="Nolan M."/>
            <person name="Saunders E."/>
            <person name="Pitluck S."/>
            <person name="Held B."/>
            <person name="Goodwin L."/>
            <person name="Liolios K."/>
            <person name="Ovchinikova G."/>
            <person name="Ivanova N."/>
            <person name="Mavromatis K."/>
            <person name="Pati A."/>
            <person name="Chen A."/>
            <person name="Palaniappan K."/>
            <person name="Land M."/>
            <person name="Hauser L."/>
            <person name="Jeffries C.D."/>
            <person name="Detter J.C."/>
            <person name="Han C."/>
            <person name="Tapia R."/>
            <person name="Ngatchou-Djao O.D."/>
            <person name="Rohde M."/>
            <person name="Goker M."/>
            <person name="Spring S."/>
            <person name="Sikorski J."/>
            <person name="Woyke T."/>
            <person name="Bristow J."/>
            <person name="Eisen J.A."/>
            <person name="Markowitz V."/>
            <person name="Hugenholtz P."/>
            <person name="Klenk H.P."/>
            <person name="Kyrpides N.C."/>
        </authorList>
    </citation>
    <scope>NUCLEOTIDE SEQUENCE [LARGE SCALE GENOMIC DNA]</scope>
    <source>
        <strain evidence="5">ATCC 23168 / DSM 4126 / NBRC 15989 / NCIMB 1408 / VKM B-1430 / H-43</strain>
    </source>
</reference>
<feature type="domain" description="Cadherin" evidence="3">
    <location>
        <begin position="1362"/>
        <end position="1458"/>
    </location>
</feature>
<dbReference type="RefSeq" id="WP_013455565.1">
    <property type="nucleotide sequence ID" value="NC_014759.1"/>
</dbReference>
<dbReference type="PANTHER" id="PTHR44103:SF1">
    <property type="entry name" value="PROPROTEIN CONVERTASE P"/>
    <property type="match status" value="1"/>
</dbReference>
<feature type="domain" description="Cadherin" evidence="3">
    <location>
        <begin position="841"/>
        <end position="974"/>
    </location>
</feature>
<dbReference type="InterPro" id="IPR002126">
    <property type="entry name" value="Cadherin-like_dom"/>
</dbReference>
<dbReference type="PANTHER" id="PTHR44103">
    <property type="entry name" value="PROPROTEIN CONVERTASE P"/>
    <property type="match status" value="1"/>
</dbReference>
<evidence type="ECO:0000256" key="2">
    <source>
        <dbReference type="SAM" id="SignalP"/>
    </source>
</evidence>
<sequence length="1539" mass="160291">MKRLNLILLLLLTAASAFAQINFKQVPPPAPAPQIIPAFEPTDEGDIAYADVDGINGLDVLITGSNNANDPIAKLYINDGNGNYTEKTGTPFIGVTESSVTFADIDGNGSQDVVISGLDNTSQPITKLYTNDGDGNFTEDATANFEGVRGSEIAFADLDGVNGPDLLISGLNASSVLITNLYLNDGSGSFTTKSTIFKKITRGSIAFADVDGDNDLDVALSGNGVPAAFPNQTPAERTEIYLNDGSANFTLLSGTPFEGLLDSDLSFEDVDDNNSQDLLISGSNSSNQPVTKLYINDGSASFTESSEIFDALKFSAVAFADVNSANGPDLLISGTNSIGDEVTRLYLNDGSGGFPGGSGSFTNISNGSVAFLDIDGDASLDLIISGKNSSGNPITEIYANDGTGVLTLASGTPFEGVFKSAAAFADVDNDGNQDVIITGDDNANNGIAKLYSNDGSNNFTEVSGTPFAGVETSAIAFANVDGANGPDVLISGLEPGFPQVFSTKLYLNDGSGNFGTPTSLTGLNNGSIAFADIQEDNNNDLDVVITGANPNESLFHATILYTNNGDGTYTEVAGTPFEDVINSSIAFADMDGENGPDLIISGENSSGTAVTILYINDGNGSFSASGQTFDGVKNGAIAVGDTDGDGSLDLLITGNNVAKLYTNDGTVGNPTFTEVAGTPFSAVNNSAAKIADIDGINGNDIIISGDESGQFTTKLYVNDGSGNFSEIANLPLTGVSQGDLSLADTDNDGLLDILITGRNQSGRNISYLYKNLTDFVPPSITSAATASVDENETASFYTATADEEVTFTLGDSKDEAFFNISADEISFKTAPDFETPQDANNDNIYLIDLIATDQGGNEVTQEVAITVLDVDESGPTITSAASVSVEENITGTVYTATADVSATFTLGNSKDEALFTISTDAISFNDSPDFEAPADANEDNVYELDLIATDGDGFATTKALTITVTDVDESGPTITSATSVSVEENINEPVYTATADVTATFTLGSSKDESLFTISSGVISFNSSPDFEAPSDANEDNVYELDLTATGENDFSTTAAITITVTDVDESGPSITSAASVSVEENVTGTVYTATADVSATFTLGSSKDEGLFTISTDAISFNAAPDFETPADDNGDNVYELDLIATDENDFSTTKAITITVTDIDESGPVITSSASVSVEENVTGTVYTATADVSATFTLGSSKDESLFTISTDAISFNAAPDFETPADANEDNVYELDLIATDGDGFATTKAISITVTDIDESGPTITSEASASVEENVTGTVYTATADVSATFTLGNSKDENLFTISTDAISFNAAPDFETPADANEDNVYELDLIATDGDGFTSTKAISITVTDVDESGPSITSSESVSVEENSSGTVYTATADVTATFALGSDKDEALFTISTDAISFNAAPDFEAPADANEDNVYELDLIATDENGFSSTTAITITVTDVEEEPLSIDSELLSKVYPNPVQNTLFIQPLTIQADAEIFIYNTSGTVIEHIKYDGQEQKIDVSEFNPGVYVLIIKSNTKQMQLKFIKE</sequence>
<protein>
    <submittedName>
        <fullName evidence="4">Cadherin</fullName>
    </submittedName>
</protein>
<name>E4TMI9_MARTH</name>
<dbReference type="GO" id="GO:0016020">
    <property type="term" value="C:membrane"/>
    <property type="evidence" value="ECO:0007669"/>
    <property type="project" value="InterPro"/>
</dbReference>
<gene>
    <name evidence="4" type="ordered locus">Ftrac_3449</name>
</gene>
<dbReference type="OrthoDB" id="890703at2"/>
<dbReference type="SUPFAM" id="SSF69318">
    <property type="entry name" value="Integrin alpha N-terminal domain"/>
    <property type="match status" value="3"/>
</dbReference>
<proteinExistence type="predicted"/>
<dbReference type="CDD" id="cd11304">
    <property type="entry name" value="Cadherin_repeat"/>
    <property type="match status" value="4"/>
</dbReference>
<evidence type="ECO:0000259" key="3">
    <source>
        <dbReference type="PROSITE" id="PS50268"/>
    </source>
</evidence>
<keyword evidence="5" id="KW-1185">Reference proteome</keyword>
<dbReference type="Gene3D" id="2.60.40.60">
    <property type="entry name" value="Cadherins"/>
    <property type="match status" value="2"/>
</dbReference>